<comment type="caution">
    <text evidence="2">The sequence shown here is derived from an EMBL/GenBank/DDBJ whole genome shotgun (WGS) entry which is preliminary data.</text>
</comment>
<accession>A0A4Z2DYL6</accession>
<reference evidence="2 3" key="1">
    <citation type="submission" date="2019-03" db="EMBL/GenBank/DDBJ databases">
        <title>First draft genome of Liparis tanakae, snailfish: a comprehensive survey of snailfish specific genes.</title>
        <authorList>
            <person name="Kim W."/>
            <person name="Song I."/>
            <person name="Jeong J.-H."/>
            <person name="Kim D."/>
            <person name="Kim S."/>
            <person name="Ryu S."/>
            <person name="Song J.Y."/>
            <person name="Lee S.K."/>
        </authorList>
    </citation>
    <scope>NUCLEOTIDE SEQUENCE [LARGE SCALE GENOMIC DNA]</scope>
    <source>
        <tissue evidence="2">Muscle</tissue>
    </source>
</reference>
<dbReference type="Proteomes" id="UP000314294">
    <property type="component" value="Unassembled WGS sequence"/>
</dbReference>
<dbReference type="AlphaFoldDB" id="A0A4Z2DYL6"/>
<protein>
    <submittedName>
        <fullName evidence="2">Uncharacterized protein</fullName>
    </submittedName>
</protein>
<evidence type="ECO:0000313" key="3">
    <source>
        <dbReference type="Proteomes" id="UP000314294"/>
    </source>
</evidence>
<name>A0A4Z2DYL6_9TELE</name>
<keyword evidence="3" id="KW-1185">Reference proteome</keyword>
<sequence>MSRDSGEEMGSVGGSFWSPSDTLRPVSVSALALALFWEDFGAKSVIFVIAVHFLHLLSGNNRTDAGSAPFI</sequence>
<dbReference type="EMBL" id="SRLO01027446">
    <property type="protein sequence ID" value="TNN21529.1"/>
    <property type="molecule type" value="Genomic_DNA"/>
</dbReference>
<proteinExistence type="predicted"/>
<feature type="region of interest" description="Disordered" evidence="1">
    <location>
        <begin position="1"/>
        <end position="22"/>
    </location>
</feature>
<organism evidence="2 3">
    <name type="scientific">Liparis tanakae</name>
    <name type="common">Tanaka's snailfish</name>
    <dbReference type="NCBI Taxonomy" id="230148"/>
    <lineage>
        <taxon>Eukaryota</taxon>
        <taxon>Metazoa</taxon>
        <taxon>Chordata</taxon>
        <taxon>Craniata</taxon>
        <taxon>Vertebrata</taxon>
        <taxon>Euteleostomi</taxon>
        <taxon>Actinopterygii</taxon>
        <taxon>Neopterygii</taxon>
        <taxon>Teleostei</taxon>
        <taxon>Neoteleostei</taxon>
        <taxon>Acanthomorphata</taxon>
        <taxon>Eupercaria</taxon>
        <taxon>Perciformes</taxon>
        <taxon>Cottioidei</taxon>
        <taxon>Cottales</taxon>
        <taxon>Liparidae</taxon>
        <taxon>Liparis</taxon>
    </lineage>
</organism>
<evidence type="ECO:0000313" key="2">
    <source>
        <dbReference type="EMBL" id="TNN21529.1"/>
    </source>
</evidence>
<gene>
    <name evidence="2" type="ORF">EYF80_068360</name>
</gene>
<evidence type="ECO:0000256" key="1">
    <source>
        <dbReference type="SAM" id="MobiDB-lite"/>
    </source>
</evidence>